<comment type="caution">
    <text evidence="1">The sequence shown here is derived from an EMBL/GenBank/DDBJ whole genome shotgun (WGS) entry which is preliminary data.</text>
</comment>
<reference evidence="1 2" key="1">
    <citation type="submission" date="2022-06" db="EMBL/GenBank/DDBJ databases">
        <title>Whole genome sequence of Streptomyces griseoincarnatus RB7AG.</title>
        <authorList>
            <person name="Ray L."/>
            <person name="Behera S."/>
            <person name="Panda A.N."/>
        </authorList>
    </citation>
    <scope>NUCLEOTIDE SEQUENCE [LARGE SCALE GENOMIC DNA]</scope>
    <source>
        <strain evidence="1 2">RB7AG</strain>
    </source>
</reference>
<sequence>MARLLVLTDPGELLRELAAATRHGNEGQFLVHEAIRKALPAHEQAEELWERATGEYRKALRDVAAHLDALTARPAASGEETVHLLWFWFGPSGWRTLVVENGWSWERAERFLSRTAIAALC</sequence>
<organism evidence="1 2">
    <name type="scientific">Streptomyces griseoincarnatus</name>
    <dbReference type="NCBI Taxonomy" id="29305"/>
    <lineage>
        <taxon>Bacteria</taxon>
        <taxon>Bacillati</taxon>
        <taxon>Actinomycetota</taxon>
        <taxon>Actinomycetes</taxon>
        <taxon>Kitasatosporales</taxon>
        <taxon>Streptomycetaceae</taxon>
        <taxon>Streptomyces</taxon>
        <taxon>Streptomyces griseoincarnatus group</taxon>
    </lineage>
</organism>
<evidence type="ECO:0000313" key="1">
    <source>
        <dbReference type="EMBL" id="MCM2516315.1"/>
    </source>
</evidence>
<name>A0ABT0VY98_STRGI</name>
<protein>
    <submittedName>
        <fullName evidence="1">TetR/AcrR family transcriptional regulator</fullName>
    </submittedName>
</protein>
<proteinExistence type="predicted"/>
<accession>A0ABT0VY98</accession>
<evidence type="ECO:0000313" key="2">
    <source>
        <dbReference type="Proteomes" id="UP001523263"/>
    </source>
</evidence>
<dbReference type="EMBL" id="JAMQBH010000014">
    <property type="protein sequence ID" value="MCM2516315.1"/>
    <property type="molecule type" value="Genomic_DNA"/>
</dbReference>
<gene>
    <name evidence="1" type="ORF">NC658_24195</name>
</gene>
<dbReference type="RefSeq" id="WP_251099402.1">
    <property type="nucleotide sequence ID" value="NZ_JAMQBH010000014.1"/>
</dbReference>
<keyword evidence="2" id="KW-1185">Reference proteome</keyword>
<dbReference type="Proteomes" id="UP001523263">
    <property type="component" value="Unassembled WGS sequence"/>
</dbReference>